<gene>
    <name evidence="1" type="ORF">A2557_11070</name>
</gene>
<dbReference type="GO" id="GO:0009399">
    <property type="term" value="P:nitrogen fixation"/>
    <property type="evidence" value="ECO:0007669"/>
    <property type="project" value="InterPro"/>
</dbReference>
<dbReference type="GO" id="GO:0030701">
    <property type="term" value="F:NAD+-dinitrogen-reductase ADP-D-ribosyltransferase activity"/>
    <property type="evidence" value="ECO:0007669"/>
    <property type="project" value="InterPro"/>
</dbReference>
<comment type="caution">
    <text evidence="1">The sequence shown here is derived from an EMBL/GenBank/DDBJ whole genome shotgun (WGS) entry which is preliminary data.</text>
</comment>
<evidence type="ECO:0008006" key="3">
    <source>
        <dbReference type="Google" id="ProtNLM"/>
    </source>
</evidence>
<reference evidence="1 2" key="1">
    <citation type="journal article" date="2016" name="Nat. Commun.">
        <title>Thousands of microbial genomes shed light on interconnected biogeochemical processes in an aquifer system.</title>
        <authorList>
            <person name="Anantharaman K."/>
            <person name="Brown C.T."/>
            <person name="Hug L.A."/>
            <person name="Sharon I."/>
            <person name="Castelle C.J."/>
            <person name="Probst A.J."/>
            <person name="Thomas B.C."/>
            <person name="Singh A."/>
            <person name="Wilkins M.J."/>
            <person name="Karaoz U."/>
            <person name="Brodie E.L."/>
            <person name="Williams K.H."/>
            <person name="Hubbard S.S."/>
            <person name="Banfield J.F."/>
        </authorList>
    </citation>
    <scope>NUCLEOTIDE SEQUENCE [LARGE SCALE GENOMIC DNA]</scope>
</reference>
<dbReference type="AlphaFoldDB" id="A0A1F6H250"/>
<evidence type="ECO:0000313" key="1">
    <source>
        <dbReference type="EMBL" id="OGH04380.1"/>
    </source>
</evidence>
<sequence>MENPYLQYTNLIGIPTPFFASIQYNESPSEIHINGVREMYQPFFEVLDRFAEEDHAPLFFEHMRALFNLDDQELTGKSKRYQAGFMRLIRGWFFDSNRPEGAVLKGWAESRFGLKALYHNGILTGIQTPAYLAYMAEKMHPRFHYNSIYAQLDLVYEYVQRYLARFGPKDGRITLYRGYNANRDESERVETLGSRTWVLRNNCLTSYSTKLERASEFGDRLIKISAPVQKIFCCAEPMGGKFPAAEGEIILLGGDYLSEEVDFF</sequence>
<name>A0A1F6H250_9PROT</name>
<dbReference type="Pfam" id="PF07357">
    <property type="entry name" value="DRAT"/>
    <property type="match status" value="1"/>
</dbReference>
<proteinExistence type="predicted"/>
<accession>A0A1F6H250</accession>
<protein>
    <recommendedName>
        <fullName evidence="3">NAD(+)--dinitrogen-reductase ADP-D-ribosyltransferase</fullName>
    </recommendedName>
</protein>
<dbReference type="EMBL" id="MFNF01000004">
    <property type="protein sequence ID" value="OGH04380.1"/>
    <property type="molecule type" value="Genomic_DNA"/>
</dbReference>
<evidence type="ECO:0000313" key="2">
    <source>
        <dbReference type="Proteomes" id="UP000177583"/>
    </source>
</evidence>
<dbReference type="InterPro" id="IPR009953">
    <property type="entry name" value="DRA_trans"/>
</dbReference>
<organism evidence="1 2">
    <name type="scientific">Candidatus Lambdaproteobacteria bacterium RIFOXYD2_FULL_56_26</name>
    <dbReference type="NCBI Taxonomy" id="1817773"/>
    <lineage>
        <taxon>Bacteria</taxon>
        <taxon>Pseudomonadati</taxon>
        <taxon>Pseudomonadota</taxon>
        <taxon>Candidatus Lambdaproteobacteria</taxon>
    </lineage>
</organism>
<dbReference type="Proteomes" id="UP000177583">
    <property type="component" value="Unassembled WGS sequence"/>
</dbReference>